<evidence type="ECO:0008006" key="4">
    <source>
        <dbReference type="Google" id="ProtNLM"/>
    </source>
</evidence>
<accession>A0ABT1H6H5</accession>
<reference evidence="2 3" key="1">
    <citation type="submission" date="2022-06" db="EMBL/GenBank/DDBJ databases">
        <title>Genomic Encyclopedia of Archaeal and Bacterial Type Strains, Phase II (KMG-II): from individual species to whole genera.</title>
        <authorList>
            <person name="Goeker M."/>
        </authorList>
    </citation>
    <scope>NUCLEOTIDE SEQUENCE [LARGE SCALE GENOMIC DNA]</scope>
    <source>
        <strain evidence="2 3">DSM 45037</strain>
    </source>
</reference>
<dbReference type="InterPro" id="IPR025358">
    <property type="entry name" value="DUF4262"/>
</dbReference>
<gene>
    <name evidence="2" type="ORF">LX12_002558</name>
</gene>
<dbReference type="EMBL" id="JAMTCG010000004">
    <property type="protein sequence ID" value="MCP2161363.1"/>
    <property type="molecule type" value="Genomic_DNA"/>
</dbReference>
<name>A0ABT1H6H5_9NOCA</name>
<sequence>MSDHEITVPGLPRWHPDPAVRKTIDRVREFGWAIVAISDICEECIRNGESPEVPECTFGYSVGASLRGTPELAVYGLTPQETWDLLDELVERLSVHDWKQLVDGGVELTTETLDVPVRLVEMIDTLDLIHARALFPNVPALQVVWADEHGHYPWEDDYSLPADAQQFYGFPDATPGTRPTGPRIIRSGGGPNRAQRRTRRRRRR</sequence>
<evidence type="ECO:0000313" key="3">
    <source>
        <dbReference type="Proteomes" id="UP001205740"/>
    </source>
</evidence>
<dbReference type="RefSeq" id="WP_253654923.1">
    <property type="nucleotide sequence ID" value="NZ_BAAAOE010000002.1"/>
</dbReference>
<feature type="region of interest" description="Disordered" evidence="1">
    <location>
        <begin position="166"/>
        <end position="204"/>
    </location>
</feature>
<dbReference type="Proteomes" id="UP001205740">
    <property type="component" value="Unassembled WGS sequence"/>
</dbReference>
<feature type="compositionally biased region" description="Basic residues" evidence="1">
    <location>
        <begin position="194"/>
        <end position="204"/>
    </location>
</feature>
<proteinExistence type="predicted"/>
<comment type="caution">
    <text evidence="2">The sequence shown here is derived from an EMBL/GenBank/DDBJ whole genome shotgun (WGS) entry which is preliminary data.</text>
</comment>
<dbReference type="Pfam" id="PF14081">
    <property type="entry name" value="DUF4262"/>
    <property type="match status" value="1"/>
</dbReference>
<evidence type="ECO:0000256" key="1">
    <source>
        <dbReference type="SAM" id="MobiDB-lite"/>
    </source>
</evidence>
<evidence type="ECO:0000313" key="2">
    <source>
        <dbReference type="EMBL" id="MCP2161363.1"/>
    </source>
</evidence>
<organism evidence="2 3">
    <name type="scientific">Williamsia serinedens</name>
    <dbReference type="NCBI Taxonomy" id="391736"/>
    <lineage>
        <taxon>Bacteria</taxon>
        <taxon>Bacillati</taxon>
        <taxon>Actinomycetota</taxon>
        <taxon>Actinomycetes</taxon>
        <taxon>Mycobacteriales</taxon>
        <taxon>Nocardiaceae</taxon>
        <taxon>Williamsia</taxon>
    </lineage>
</organism>
<keyword evidence="3" id="KW-1185">Reference proteome</keyword>
<protein>
    <recommendedName>
        <fullName evidence="4">DUF4262 domain-containing protein</fullName>
    </recommendedName>
</protein>